<protein>
    <submittedName>
        <fullName evidence="1">Uncharacterized protein</fullName>
    </submittedName>
</protein>
<proteinExistence type="predicted"/>
<accession>A0A9X1IJ17</accession>
<dbReference type="EMBL" id="JAJAQI010000060">
    <property type="protein sequence ID" value="MCB4824999.1"/>
    <property type="molecule type" value="Genomic_DNA"/>
</dbReference>
<dbReference type="RefSeq" id="WP_226613622.1">
    <property type="nucleotide sequence ID" value="NZ_JAJAQI010000060.1"/>
</dbReference>
<comment type="caution">
    <text evidence="1">The sequence shown here is derived from an EMBL/GenBank/DDBJ whole genome shotgun (WGS) entry which is preliminary data.</text>
</comment>
<sequence>MTEERASLDQHSLALLRRIDAKLDDVIARLSILERRGALRDEEQVMDRLTQLELRQRLERLERRIDLVDPALPPDP</sequence>
<gene>
    <name evidence="1" type="ORF">LHA35_25060</name>
</gene>
<reference evidence="1" key="1">
    <citation type="submission" date="2021-10" db="EMBL/GenBank/DDBJ databases">
        <title>Roseicella aerolatum sp. nov., isolated from aerosols of e-waste dismantling site.</title>
        <authorList>
            <person name="Qin T."/>
        </authorList>
    </citation>
    <scope>NUCLEOTIDE SEQUENCE</scope>
    <source>
        <strain evidence="1">GB24</strain>
    </source>
</reference>
<organism evidence="1 2">
    <name type="scientific">Roseicella aerolata</name>
    <dbReference type="NCBI Taxonomy" id="2883479"/>
    <lineage>
        <taxon>Bacteria</taxon>
        <taxon>Pseudomonadati</taxon>
        <taxon>Pseudomonadota</taxon>
        <taxon>Alphaproteobacteria</taxon>
        <taxon>Acetobacterales</taxon>
        <taxon>Roseomonadaceae</taxon>
        <taxon>Roseicella</taxon>
    </lineage>
</organism>
<dbReference type="Proteomes" id="UP001139311">
    <property type="component" value="Unassembled WGS sequence"/>
</dbReference>
<evidence type="ECO:0000313" key="2">
    <source>
        <dbReference type="Proteomes" id="UP001139311"/>
    </source>
</evidence>
<name>A0A9X1IJ17_9PROT</name>
<evidence type="ECO:0000313" key="1">
    <source>
        <dbReference type="EMBL" id="MCB4824999.1"/>
    </source>
</evidence>
<dbReference type="AlphaFoldDB" id="A0A9X1IJ17"/>
<keyword evidence="2" id="KW-1185">Reference proteome</keyword>